<evidence type="ECO:0000256" key="2">
    <source>
        <dbReference type="PIRSR" id="PIRSR610708-1"/>
    </source>
</evidence>
<dbReference type="Gene3D" id="3.40.50.1000">
    <property type="entry name" value="HAD superfamily/HAD-like"/>
    <property type="match status" value="1"/>
</dbReference>
<dbReference type="AlphaFoldDB" id="A0A916NMA2"/>
<reference evidence="3" key="1">
    <citation type="submission" date="2021-04" db="EMBL/GenBank/DDBJ databases">
        <authorList>
            <person name="Rodrigo-Torres L."/>
            <person name="Arahal R. D."/>
            <person name="Lucena T."/>
        </authorList>
    </citation>
    <scope>NUCLEOTIDE SEQUENCE</scope>
    <source>
        <strain evidence="3">CECT 9275</strain>
    </source>
</reference>
<dbReference type="Pfam" id="PF06941">
    <property type="entry name" value="NT5C"/>
    <property type="match status" value="1"/>
</dbReference>
<dbReference type="GO" id="GO:0008253">
    <property type="term" value="F:5'-nucleotidase activity"/>
    <property type="evidence" value="ECO:0007669"/>
    <property type="project" value="InterPro"/>
</dbReference>
<dbReference type="SFLD" id="SFLDS00003">
    <property type="entry name" value="Haloacid_Dehalogenase"/>
    <property type="match status" value="1"/>
</dbReference>
<dbReference type="InterPro" id="IPR010708">
    <property type="entry name" value="5'(3')-deoxyribonucleotidase"/>
</dbReference>
<dbReference type="Gene3D" id="1.10.40.40">
    <property type="entry name" value="Deoxyribonucleotidase, domain 2"/>
    <property type="match status" value="1"/>
</dbReference>
<dbReference type="InterPro" id="IPR036412">
    <property type="entry name" value="HAD-like_sf"/>
</dbReference>
<feature type="active site" description="Nucleophile" evidence="2">
    <location>
        <position position="16"/>
    </location>
</feature>
<name>A0A916NMA2_9BACT</name>
<evidence type="ECO:0000256" key="1">
    <source>
        <dbReference type="ARBA" id="ARBA00009589"/>
    </source>
</evidence>
<dbReference type="PANTHER" id="PTHR16504">
    <property type="entry name" value="5'(3')-DEOXYRIBONUCLEOTIDASE"/>
    <property type="match status" value="1"/>
</dbReference>
<proteinExistence type="inferred from homology"/>
<gene>
    <name evidence="3" type="ORF">DYBT9275_03551</name>
</gene>
<keyword evidence="3" id="KW-0378">Hydrolase</keyword>
<dbReference type="SFLD" id="SFLDG01146">
    <property type="entry name" value="C1.2.2"/>
    <property type="match status" value="1"/>
</dbReference>
<comment type="similarity">
    <text evidence="1">Belongs to the 5'(3')-deoxyribonucleotidase family.</text>
</comment>
<protein>
    <submittedName>
        <fullName evidence="3">5'(3')-deoxyribonucleotidase</fullName>
        <ecNumber evidence="3">3.1.3.-</ecNumber>
    </submittedName>
</protein>
<dbReference type="Proteomes" id="UP000680038">
    <property type="component" value="Unassembled WGS sequence"/>
</dbReference>
<dbReference type="SUPFAM" id="SSF56784">
    <property type="entry name" value="HAD-like"/>
    <property type="match status" value="1"/>
</dbReference>
<dbReference type="PANTHER" id="PTHR16504:SF4">
    <property type="entry name" value="5'(3')-DEOXYRIBONUCLEOTIDASE"/>
    <property type="match status" value="1"/>
</dbReference>
<dbReference type="InterPro" id="IPR023214">
    <property type="entry name" value="HAD_sf"/>
</dbReference>
<accession>A0A916NMA2</accession>
<dbReference type="EMBL" id="CAJRAF010000002">
    <property type="protein sequence ID" value="CAG5005266.1"/>
    <property type="molecule type" value="Genomic_DNA"/>
</dbReference>
<dbReference type="EC" id="3.1.3.-" evidence="3"/>
<comment type="caution">
    <text evidence="3">The sequence shown here is derived from an EMBL/GenBank/DDBJ whole genome shotgun (WGS) entry which is preliminary data.</text>
</comment>
<keyword evidence="4" id="KW-1185">Reference proteome</keyword>
<organism evidence="3 4">
    <name type="scientific">Dyadobacter helix</name>
    <dbReference type="NCBI Taxonomy" id="2822344"/>
    <lineage>
        <taxon>Bacteria</taxon>
        <taxon>Pseudomonadati</taxon>
        <taxon>Bacteroidota</taxon>
        <taxon>Cytophagia</taxon>
        <taxon>Cytophagales</taxon>
        <taxon>Spirosomataceae</taxon>
        <taxon>Dyadobacter</taxon>
    </lineage>
</organism>
<evidence type="ECO:0000313" key="3">
    <source>
        <dbReference type="EMBL" id="CAG5005266.1"/>
    </source>
</evidence>
<dbReference type="SFLD" id="SFLDG01126">
    <property type="entry name" value="C1.2:_Nucleotidase_Like"/>
    <property type="match status" value="1"/>
</dbReference>
<sequence length="186" mass="21664">MPKRLNMSRKKTIAIDMDNVLVDIETNWINWYERELGVRVTREAMRGIPEDQAFPDPEAARKLLYQPGFFRGAPLMEGALEALEELNREYEIYIVSAAMEFPNSLLEKHDWIAEHFPFISWRNIVLCGDKSVIATDYMIDDHLKNLDFCKGIPVLFTAGHNIHVTKYTRVNNWKEATALFKRYLVA</sequence>
<dbReference type="GO" id="GO:0009223">
    <property type="term" value="P:pyrimidine deoxyribonucleotide catabolic process"/>
    <property type="evidence" value="ECO:0007669"/>
    <property type="project" value="TreeGrafter"/>
</dbReference>
<feature type="active site" description="Proton donor" evidence="2">
    <location>
        <position position="18"/>
    </location>
</feature>
<evidence type="ECO:0000313" key="4">
    <source>
        <dbReference type="Proteomes" id="UP000680038"/>
    </source>
</evidence>